<dbReference type="AlphaFoldDB" id="A0AA97ALK3"/>
<dbReference type="EMBL" id="CP053587">
    <property type="protein sequence ID" value="WNZ27586.1"/>
    <property type="molecule type" value="Genomic_DNA"/>
</dbReference>
<evidence type="ECO:0000313" key="1">
    <source>
        <dbReference type="EMBL" id="WNZ27586.1"/>
    </source>
</evidence>
<accession>A0AA97ALK3</accession>
<sequence length="125" mass="14338">MTKTIMNLTLPAILEEIDHVLEEEPYRDYQPLLRSMEMRQELIAYTLSRVHSRYRVIEDHERLTAVVRSLSLTSEERLNIEKVVRQGVYDLLKAVHLQNSASNSASNSQIVPQTELADCLTSVGK</sequence>
<gene>
    <name evidence="1" type="ORF">HJG54_32520</name>
</gene>
<dbReference type="RefSeq" id="WP_316435963.1">
    <property type="nucleotide sequence ID" value="NZ_CP053587.1"/>
</dbReference>
<organism evidence="1">
    <name type="scientific">Leptolyngbya sp. NK1-12</name>
    <dbReference type="NCBI Taxonomy" id="2547451"/>
    <lineage>
        <taxon>Bacteria</taxon>
        <taxon>Bacillati</taxon>
        <taxon>Cyanobacteriota</taxon>
        <taxon>Cyanophyceae</taxon>
        <taxon>Leptolyngbyales</taxon>
        <taxon>Leptolyngbyaceae</taxon>
        <taxon>Leptolyngbya group</taxon>
        <taxon>Leptolyngbya</taxon>
    </lineage>
</organism>
<proteinExistence type="predicted"/>
<reference evidence="1" key="1">
    <citation type="submission" date="2020-05" db="EMBL/GenBank/DDBJ databases">
        <authorList>
            <person name="Zhu T."/>
            <person name="Keshari N."/>
            <person name="Lu X."/>
        </authorList>
    </citation>
    <scope>NUCLEOTIDE SEQUENCE</scope>
    <source>
        <strain evidence="1">NK1-12</strain>
    </source>
</reference>
<name>A0AA97ALK3_9CYAN</name>
<protein>
    <submittedName>
        <fullName evidence="1">Uncharacterized protein</fullName>
    </submittedName>
</protein>